<keyword evidence="1" id="KW-1133">Transmembrane helix</keyword>
<keyword evidence="3" id="KW-1185">Reference proteome</keyword>
<protein>
    <submittedName>
        <fullName evidence="2">DUF975 family protein</fullName>
    </submittedName>
</protein>
<evidence type="ECO:0000313" key="3">
    <source>
        <dbReference type="Proteomes" id="UP001239169"/>
    </source>
</evidence>
<feature type="transmembrane region" description="Helical" evidence="1">
    <location>
        <begin position="64"/>
        <end position="81"/>
    </location>
</feature>
<accession>A0ABY8R6N1</accession>
<proteinExistence type="predicted"/>
<evidence type="ECO:0000313" key="2">
    <source>
        <dbReference type="EMBL" id="WGX77210.1"/>
    </source>
</evidence>
<dbReference type="Proteomes" id="UP001239169">
    <property type="component" value="Chromosome"/>
</dbReference>
<organism evidence="2 3">
    <name type="scientific">Paraclostridium bifermentans</name>
    <name type="common">Clostridium bifermentans</name>
    <dbReference type="NCBI Taxonomy" id="1490"/>
    <lineage>
        <taxon>Bacteria</taxon>
        <taxon>Bacillati</taxon>
        <taxon>Bacillota</taxon>
        <taxon>Clostridia</taxon>
        <taxon>Peptostreptococcales</taxon>
        <taxon>Peptostreptococcaceae</taxon>
        <taxon>Paraclostridium</taxon>
    </lineage>
</organism>
<keyword evidence="1" id="KW-0472">Membrane</keyword>
<keyword evidence="1" id="KW-0812">Transmembrane</keyword>
<dbReference type="Pfam" id="PF06161">
    <property type="entry name" value="DUF975"/>
    <property type="match status" value="1"/>
</dbReference>
<sequence>MIKNYIWDYILLSLSFIGWMLLVGFTFGIAYIWVGPYIQLTFTNFYEHIKKNDLDTYEKSKHNSLKLGILVGLLLCAYMTIEANISQKCLRHLL</sequence>
<dbReference type="PANTHER" id="PTHR40076:SF1">
    <property type="entry name" value="MEMBRANE PROTEIN"/>
    <property type="match status" value="1"/>
</dbReference>
<dbReference type="InterPro" id="IPR010380">
    <property type="entry name" value="DUF975"/>
</dbReference>
<dbReference type="PANTHER" id="PTHR40076">
    <property type="entry name" value="MEMBRANE PROTEIN-RELATED"/>
    <property type="match status" value="1"/>
</dbReference>
<reference evidence="2 3" key="1">
    <citation type="submission" date="2023-04" db="EMBL/GenBank/DDBJ databases">
        <title>Bacteria Genome Submission.</title>
        <authorList>
            <person name="Isaac P."/>
        </authorList>
    </citation>
    <scope>NUCLEOTIDE SEQUENCE [LARGE SCALE GENOMIC DNA]</scope>
    <source>
        <strain evidence="2 3">SampleS7P1</strain>
    </source>
</reference>
<dbReference type="EMBL" id="CP124685">
    <property type="protein sequence ID" value="WGX77210.1"/>
    <property type="molecule type" value="Genomic_DNA"/>
</dbReference>
<name>A0ABY8R6N1_PARBF</name>
<feature type="transmembrane region" description="Helical" evidence="1">
    <location>
        <begin position="9"/>
        <end position="34"/>
    </location>
</feature>
<evidence type="ECO:0000256" key="1">
    <source>
        <dbReference type="SAM" id="Phobius"/>
    </source>
</evidence>
<gene>
    <name evidence="2" type="ORF">QJS64_05645</name>
</gene>